<evidence type="ECO:0000256" key="1">
    <source>
        <dbReference type="ARBA" id="ARBA00022723"/>
    </source>
</evidence>
<dbReference type="PANTHER" id="PTHR42647">
    <property type="entry name" value="SBP (S-RIBONUCLEASE BINDING PROTEIN) FAMILY PROTEIN"/>
    <property type="match status" value="1"/>
</dbReference>
<reference evidence="7" key="1">
    <citation type="journal article" date="2019" name="Sci. Rep.">
        <title>Draft genome of Tanacetum cinerariifolium, the natural source of mosquito coil.</title>
        <authorList>
            <person name="Yamashiro T."/>
            <person name="Shiraishi A."/>
            <person name="Satake H."/>
            <person name="Nakayama K."/>
        </authorList>
    </citation>
    <scope>NUCLEOTIDE SEQUENCE</scope>
</reference>
<dbReference type="InterPro" id="IPR013083">
    <property type="entry name" value="Znf_RING/FYVE/PHD"/>
</dbReference>
<dbReference type="AlphaFoldDB" id="A0A699I6V6"/>
<evidence type="ECO:0000259" key="6">
    <source>
        <dbReference type="PROSITE" id="PS50089"/>
    </source>
</evidence>
<evidence type="ECO:0000256" key="2">
    <source>
        <dbReference type="ARBA" id="ARBA00022771"/>
    </source>
</evidence>
<protein>
    <submittedName>
        <fullName evidence="7">Probable BOI-related E3 ubiquitin-protein ligase 3</fullName>
    </submittedName>
</protein>
<dbReference type="PROSITE" id="PS50089">
    <property type="entry name" value="ZF_RING_2"/>
    <property type="match status" value="1"/>
</dbReference>
<dbReference type="GO" id="GO:0004842">
    <property type="term" value="F:ubiquitin-protein transferase activity"/>
    <property type="evidence" value="ECO:0007669"/>
    <property type="project" value="TreeGrafter"/>
</dbReference>
<dbReference type="Gene3D" id="3.30.40.10">
    <property type="entry name" value="Zinc/RING finger domain, C3HC4 (zinc finger)"/>
    <property type="match status" value="1"/>
</dbReference>
<evidence type="ECO:0000256" key="4">
    <source>
        <dbReference type="PROSITE-ProRule" id="PRU00175"/>
    </source>
</evidence>
<dbReference type="GO" id="GO:0043067">
    <property type="term" value="P:regulation of programmed cell death"/>
    <property type="evidence" value="ECO:0007669"/>
    <property type="project" value="TreeGrafter"/>
</dbReference>
<comment type="caution">
    <text evidence="7">The sequence shown here is derived from an EMBL/GenBank/DDBJ whole genome shotgun (WGS) entry which is preliminary data.</text>
</comment>
<dbReference type="Pfam" id="PF13920">
    <property type="entry name" value="zf-C3HC4_3"/>
    <property type="match status" value="1"/>
</dbReference>
<name>A0A699I6V6_TANCI</name>
<dbReference type="InterPro" id="IPR001841">
    <property type="entry name" value="Znf_RING"/>
</dbReference>
<feature type="coiled-coil region" evidence="5">
    <location>
        <begin position="108"/>
        <end position="177"/>
    </location>
</feature>
<evidence type="ECO:0000313" key="7">
    <source>
        <dbReference type="EMBL" id="GEZ14821.1"/>
    </source>
</evidence>
<evidence type="ECO:0000256" key="5">
    <source>
        <dbReference type="SAM" id="Coils"/>
    </source>
</evidence>
<gene>
    <name evidence="7" type="ORF">Tci_486794</name>
</gene>
<keyword evidence="1" id="KW-0479">Metal-binding</keyword>
<keyword evidence="5" id="KW-0175">Coiled coil</keyword>
<accession>A0A699I6V6</accession>
<organism evidence="7">
    <name type="scientific">Tanacetum cinerariifolium</name>
    <name type="common">Dalmatian daisy</name>
    <name type="synonym">Chrysanthemum cinerariifolium</name>
    <dbReference type="NCBI Taxonomy" id="118510"/>
    <lineage>
        <taxon>Eukaryota</taxon>
        <taxon>Viridiplantae</taxon>
        <taxon>Streptophyta</taxon>
        <taxon>Embryophyta</taxon>
        <taxon>Tracheophyta</taxon>
        <taxon>Spermatophyta</taxon>
        <taxon>Magnoliopsida</taxon>
        <taxon>eudicotyledons</taxon>
        <taxon>Gunneridae</taxon>
        <taxon>Pentapetalae</taxon>
        <taxon>asterids</taxon>
        <taxon>campanulids</taxon>
        <taxon>Asterales</taxon>
        <taxon>Asteraceae</taxon>
        <taxon>Asteroideae</taxon>
        <taxon>Anthemideae</taxon>
        <taxon>Anthemidinae</taxon>
        <taxon>Tanacetum</taxon>
    </lineage>
</organism>
<keyword evidence="2 4" id="KW-0863">Zinc-finger</keyword>
<dbReference type="PANTHER" id="PTHR42647:SF45">
    <property type="entry name" value="TRANSCRIPTION FACTOR C2H2 FAMILY"/>
    <property type="match status" value="1"/>
</dbReference>
<sequence length="253" mass="28666">MLMMDQENRAMSTTYEDLHFQPGYVVTKPMYGSGMKTCFIPEPTFKAECGVTSRKGSRDSILNEDVASQMYQQQLEIDHFVAQHAEKMRSEINEMRMRSTQRMIIAANEGIMKRLKTKEDELTRLNQLNWSLEEKLQSLLVENQIWRELALTNEATANNLQQLLAQAQQQQNQTLVNDDNDGESCCGSCNYEEDGCTNKVNKQLCLQCGKKSSCVLVLPCRHLCLCHVCESTTTICPVCNSTKSAGLLINMDT</sequence>
<proteinExistence type="predicted"/>
<evidence type="ECO:0000256" key="3">
    <source>
        <dbReference type="ARBA" id="ARBA00022833"/>
    </source>
</evidence>
<dbReference type="GO" id="GO:0008270">
    <property type="term" value="F:zinc ion binding"/>
    <property type="evidence" value="ECO:0007669"/>
    <property type="project" value="UniProtKB-KW"/>
</dbReference>
<feature type="domain" description="RING-type" evidence="6">
    <location>
        <begin position="205"/>
        <end position="240"/>
    </location>
</feature>
<keyword evidence="3" id="KW-0862">Zinc</keyword>
<dbReference type="EMBL" id="BKCJ010245925">
    <property type="protein sequence ID" value="GEZ14821.1"/>
    <property type="molecule type" value="Genomic_DNA"/>
</dbReference>